<feature type="domain" description="Glycosyl hydrolase family 13 catalytic" evidence="3">
    <location>
        <begin position="681"/>
        <end position="1059"/>
    </location>
</feature>
<dbReference type="CDD" id="cd11341">
    <property type="entry name" value="AmyAc_Pullulanase_LD-like"/>
    <property type="match status" value="1"/>
</dbReference>
<dbReference type="InterPro" id="IPR013780">
    <property type="entry name" value="Glyco_hydro_b"/>
</dbReference>
<dbReference type="CDD" id="cd02860">
    <property type="entry name" value="E_set_Pullulanase"/>
    <property type="match status" value="1"/>
</dbReference>
<dbReference type="PANTHER" id="PTHR43002">
    <property type="entry name" value="GLYCOGEN DEBRANCHING ENZYME"/>
    <property type="match status" value="1"/>
</dbReference>
<dbReference type="Gene3D" id="2.60.40.1130">
    <property type="entry name" value="Rab geranylgeranyltransferase alpha-subunit, insert domain"/>
    <property type="match status" value="1"/>
</dbReference>
<dbReference type="InterPro" id="IPR013783">
    <property type="entry name" value="Ig-like_fold"/>
</dbReference>
<dbReference type="SUPFAM" id="SSF81296">
    <property type="entry name" value="E set domains"/>
    <property type="match status" value="2"/>
</dbReference>
<dbReference type="CDD" id="cd12962">
    <property type="entry name" value="X25_BaPul_like"/>
    <property type="match status" value="3"/>
</dbReference>
<organism evidence="4 5">
    <name type="scientific">Parvularcula lutaonensis</name>
    <dbReference type="NCBI Taxonomy" id="491923"/>
    <lineage>
        <taxon>Bacteria</taxon>
        <taxon>Pseudomonadati</taxon>
        <taxon>Pseudomonadota</taxon>
        <taxon>Alphaproteobacteria</taxon>
        <taxon>Parvularculales</taxon>
        <taxon>Parvularculaceae</taxon>
        <taxon>Parvularcula</taxon>
    </lineage>
</organism>
<dbReference type="Gene3D" id="2.60.40.10">
    <property type="entry name" value="Immunoglobulins"/>
    <property type="match status" value="4"/>
</dbReference>
<proteinExistence type="inferred from homology"/>
<evidence type="ECO:0000313" key="4">
    <source>
        <dbReference type="EMBL" id="MFC3302899.1"/>
    </source>
</evidence>
<dbReference type="InterPro" id="IPR006047">
    <property type="entry name" value="GH13_cat_dom"/>
</dbReference>
<dbReference type="SUPFAM" id="SSF51445">
    <property type="entry name" value="(Trans)glycosidases"/>
    <property type="match status" value="1"/>
</dbReference>
<dbReference type="Proteomes" id="UP001595607">
    <property type="component" value="Unassembled WGS sequence"/>
</dbReference>
<evidence type="ECO:0000313" key="5">
    <source>
        <dbReference type="Proteomes" id="UP001595607"/>
    </source>
</evidence>
<accession>A0ABV7ME27</accession>
<feature type="chain" id="PRO_5045140946" evidence="2">
    <location>
        <begin position="28"/>
        <end position="1204"/>
    </location>
</feature>
<dbReference type="RefSeq" id="WP_189574928.1">
    <property type="nucleotide sequence ID" value="NZ_BMXU01000002.1"/>
</dbReference>
<name>A0ABV7ME27_9PROT</name>
<dbReference type="NCBIfam" id="TIGR02103">
    <property type="entry name" value="pullul_strch"/>
    <property type="match status" value="1"/>
</dbReference>
<dbReference type="Pfam" id="PF17967">
    <property type="entry name" value="Pullulanase_N2"/>
    <property type="match status" value="1"/>
</dbReference>
<dbReference type="InterPro" id="IPR040671">
    <property type="entry name" value="Pullulanase_N2"/>
</dbReference>
<dbReference type="Pfam" id="PF22058">
    <property type="entry name" value="X25_BaPul_like"/>
    <property type="match status" value="3"/>
</dbReference>
<keyword evidence="5" id="KW-1185">Reference proteome</keyword>
<keyword evidence="2" id="KW-0732">Signal</keyword>
<dbReference type="SMART" id="SM00642">
    <property type="entry name" value="Aamy"/>
    <property type="match status" value="1"/>
</dbReference>
<dbReference type="Pfam" id="PF11852">
    <property type="entry name" value="Pullul_strch_C"/>
    <property type="match status" value="1"/>
</dbReference>
<reference evidence="5" key="1">
    <citation type="journal article" date="2019" name="Int. J. Syst. Evol. Microbiol.">
        <title>The Global Catalogue of Microorganisms (GCM) 10K type strain sequencing project: providing services to taxonomists for standard genome sequencing and annotation.</title>
        <authorList>
            <consortium name="The Broad Institute Genomics Platform"/>
            <consortium name="The Broad Institute Genome Sequencing Center for Infectious Disease"/>
            <person name="Wu L."/>
            <person name="Ma J."/>
        </authorList>
    </citation>
    <scope>NUCLEOTIDE SEQUENCE [LARGE SCALE GENOMIC DNA]</scope>
    <source>
        <strain evidence="5">KCTC 22245</strain>
    </source>
</reference>
<dbReference type="Gene3D" id="3.20.20.80">
    <property type="entry name" value="Glycosidases"/>
    <property type="match status" value="1"/>
</dbReference>
<dbReference type="InterPro" id="IPR011839">
    <property type="entry name" value="Pullul_strch"/>
</dbReference>
<dbReference type="InterPro" id="IPR014756">
    <property type="entry name" value="Ig_E-set"/>
</dbReference>
<evidence type="ECO:0000256" key="1">
    <source>
        <dbReference type="ARBA" id="ARBA00008061"/>
    </source>
</evidence>
<feature type="signal peptide" evidence="2">
    <location>
        <begin position="1"/>
        <end position="27"/>
    </location>
</feature>
<protein>
    <submittedName>
        <fullName evidence="4">Pullulanase-type alpha-1,6-glucosidase</fullName>
    </submittedName>
</protein>
<dbReference type="Pfam" id="PF02922">
    <property type="entry name" value="CBM_48"/>
    <property type="match status" value="1"/>
</dbReference>
<dbReference type="SUPFAM" id="SSF51011">
    <property type="entry name" value="Glycosyl hydrolase domain"/>
    <property type="match status" value="1"/>
</dbReference>
<dbReference type="InterPro" id="IPR017853">
    <property type="entry name" value="GH"/>
</dbReference>
<gene>
    <name evidence="4" type="primary">pulA</name>
    <name evidence="4" type="ORF">ACFONP_09155</name>
</gene>
<dbReference type="InterPro" id="IPR054409">
    <property type="entry name" value="X25_BaPul-like"/>
</dbReference>
<dbReference type="Gene3D" id="2.60.40.1180">
    <property type="entry name" value="Golgi alpha-mannosidase II"/>
    <property type="match status" value="1"/>
</dbReference>
<comment type="similarity">
    <text evidence="1">Belongs to the glycosyl hydrolase 13 family.</text>
</comment>
<sequence length="1204" mass="131050">MITFKSVCRMSGSAAALMAGLLGAASAQQPSSVALVGSLQSELGCPGDWQPDCPATELFFDGSVWIRSFDVPAGAYEFKVALNDSWAENYGAGGAPNGANIPMSLATMTTVTFIYDHATTTISSDAPIPEPAAVTIAGSLQSELGCPGDWQADCAATHLTFDPDDGVWQETFSVPAGDWEYKAPLNDSWAENYGAGGVRDGANIGLSLASAQDVKFYFSNATKWVTDNVNSRIVTAAGSFQSELGCPGEWQPWCLQSWLQDPDGDGFFTFATRKIPAGNYEVKAAVSEGWSENYGAGGVPNGANIGFSVANDGDQVVFTFNSATNELDVGGDLPKGDLSTARAYWLAEDVIAWDVPQESTVRIHHADQGGLTITKTGVQGGTAITLSPVGTVSGAEAQKFRHLTGLPTYQIPGADRAMIDDILRGQLVLSATDTAGAPIDATAIQFPGVLDDLYANDEDMGVVWNGVTPTIRLWAPTAHNVKLHLFDSSDQSQGPSQVLPMVRDDATGNWSVVGAPGWNRKYYLFEVEVFVRSTGQVETNLVTDPYSLSLSMDSLRSQIVNMDDGSLKPRKWDKLKKPAFAAPEDAVVYELHVRDFSMSDPEVKGVRKGTFMAFDRPAGRGLRHLRNLARSGLTHVHLLPAFDCATIPEDKSAWKTPGDLSIYPPDSDQQQAAIAQIRDEDGFNWCYDPFHYTVPEGSYSTEPDGPARIREFRTMVSGLNRLGLRTVMDVVYNHTSGSGQGDKSVLDKVVPDYYHRLNADGFIETSSCCANTATEHAMMEKLMLDSLEVWARDYKVDGFRFDLMGHHTKENIEKARDRLQALTLEEDGVDGSSIYLYGEGWNFGEVGNDARFTQATQRNMGDNTGVGSFNDRIRDAVRGGGPFDTGIDHVRRQGFANGLFLDPNFVNSGSQGEKDELLAQKDWIRLSLAGALEDYTFENQFGDVVPASQINYFGNPGAGYTSDPQEVINYVAAHDNETLYDINAYKLPRSATPLDRVRAQVFATAMVMFAQGVPFIHAGQEISRSKSMDRNSYNSGDWFNHLGYDYTDNGWGRGLPPAGDNQANWPEQAALLADPSLALDEDLIKMNAEMFRELLRIRKSHPLFRMQTADEVKQKLHFYNTGPNQNPALIVMGLGDDPAAPEVVVVFNGAPDAQTFAMAGKFELHPEQKSSIDRVVRRAEHDGHGFEVPGRTAAVFLGNPSNGK</sequence>
<evidence type="ECO:0000256" key="2">
    <source>
        <dbReference type="SAM" id="SignalP"/>
    </source>
</evidence>
<comment type="caution">
    <text evidence="4">The sequence shown here is derived from an EMBL/GenBank/DDBJ whole genome shotgun (WGS) entry which is preliminary data.</text>
</comment>
<evidence type="ECO:0000259" key="3">
    <source>
        <dbReference type="SMART" id="SM00642"/>
    </source>
</evidence>
<dbReference type="InterPro" id="IPR024561">
    <property type="entry name" value="Pullul_strch_C"/>
</dbReference>
<dbReference type="InterPro" id="IPR004193">
    <property type="entry name" value="Glyco_hydro_13_N"/>
</dbReference>
<dbReference type="EMBL" id="JBHRVA010000003">
    <property type="protein sequence ID" value="MFC3302899.1"/>
    <property type="molecule type" value="Genomic_DNA"/>
</dbReference>